<dbReference type="InterPro" id="IPR036236">
    <property type="entry name" value="Znf_C2H2_sf"/>
</dbReference>
<feature type="domain" description="C2H2-type" evidence="13">
    <location>
        <begin position="380"/>
        <end position="407"/>
    </location>
</feature>
<accession>A0A803VHE8</accession>
<dbReference type="FunFam" id="3.30.160.60:FF:000688">
    <property type="entry name" value="zinc finger protein 197 isoform X1"/>
    <property type="match status" value="1"/>
</dbReference>
<dbReference type="SMART" id="SM00355">
    <property type="entry name" value="ZnF_C2H2"/>
    <property type="match status" value="7"/>
</dbReference>
<dbReference type="GO" id="GO:0008270">
    <property type="term" value="F:zinc ion binding"/>
    <property type="evidence" value="ECO:0007669"/>
    <property type="project" value="UniProtKB-KW"/>
</dbReference>
<evidence type="ECO:0000256" key="9">
    <source>
        <dbReference type="ARBA" id="ARBA00023163"/>
    </source>
</evidence>
<dbReference type="FunFam" id="3.30.160.60:FF:000690">
    <property type="entry name" value="Zinc finger protein 354C"/>
    <property type="match status" value="1"/>
</dbReference>
<dbReference type="Pfam" id="PF00096">
    <property type="entry name" value="zf-C2H2"/>
    <property type="match status" value="7"/>
</dbReference>
<feature type="domain" description="C2H2-type" evidence="13">
    <location>
        <begin position="296"/>
        <end position="323"/>
    </location>
</feature>
<dbReference type="FunFam" id="3.30.160.60:FF:000056">
    <property type="entry name" value="Zinc finger and SCAN domain-containing 20"/>
    <property type="match status" value="1"/>
</dbReference>
<dbReference type="GO" id="GO:0000981">
    <property type="term" value="F:DNA-binding transcription factor activity, RNA polymerase II-specific"/>
    <property type="evidence" value="ECO:0007669"/>
    <property type="project" value="TreeGrafter"/>
</dbReference>
<evidence type="ECO:0000256" key="12">
    <source>
        <dbReference type="SAM" id="MobiDB-lite"/>
    </source>
</evidence>
<name>A0A803VHE8_FICAL</name>
<keyword evidence="15" id="KW-1185">Reference proteome</keyword>
<feature type="region of interest" description="Disordered" evidence="12">
    <location>
        <begin position="77"/>
        <end position="192"/>
    </location>
</feature>
<comment type="subcellular location">
    <subcellularLocation>
        <location evidence="1">Nucleus</location>
    </subcellularLocation>
</comment>
<dbReference type="Ensembl" id="ENSFALT00000037849.1">
    <property type="protein sequence ID" value="ENSFALP00000022154.1"/>
    <property type="gene ID" value="ENSFALG00000026053.1"/>
</dbReference>
<feature type="domain" description="C2H2-type" evidence="13">
    <location>
        <begin position="268"/>
        <end position="295"/>
    </location>
</feature>
<dbReference type="FunFam" id="3.30.160.60:FF:000384">
    <property type="entry name" value="Zinc finger protein 550"/>
    <property type="match status" value="1"/>
</dbReference>
<evidence type="ECO:0000313" key="15">
    <source>
        <dbReference type="Proteomes" id="UP000016665"/>
    </source>
</evidence>
<organism evidence="14 15">
    <name type="scientific">Ficedula albicollis</name>
    <name type="common">Collared flycatcher</name>
    <name type="synonym">Muscicapa albicollis</name>
    <dbReference type="NCBI Taxonomy" id="59894"/>
    <lineage>
        <taxon>Eukaryota</taxon>
        <taxon>Metazoa</taxon>
        <taxon>Chordata</taxon>
        <taxon>Craniata</taxon>
        <taxon>Vertebrata</taxon>
        <taxon>Euteleostomi</taxon>
        <taxon>Archelosauria</taxon>
        <taxon>Archosauria</taxon>
        <taxon>Dinosauria</taxon>
        <taxon>Saurischia</taxon>
        <taxon>Theropoda</taxon>
        <taxon>Coelurosauria</taxon>
        <taxon>Aves</taxon>
        <taxon>Neognathae</taxon>
        <taxon>Neoaves</taxon>
        <taxon>Telluraves</taxon>
        <taxon>Australaves</taxon>
        <taxon>Passeriformes</taxon>
        <taxon>Muscicapidae</taxon>
        <taxon>Ficedula</taxon>
    </lineage>
</organism>
<keyword evidence="6" id="KW-0862">Zinc</keyword>
<dbReference type="Gene3D" id="3.30.160.60">
    <property type="entry name" value="Classic Zinc Finger"/>
    <property type="match status" value="8"/>
</dbReference>
<feature type="domain" description="C2H2-type" evidence="13">
    <location>
        <begin position="324"/>
        <end position="351"/>
    </location>
</feature>
<evidence type="ECO:0000256" key="10">
    <source>
        <dbReference type="ARBA" id="ARBA00023242"/>
    </source>
</evidence>
<feature type="compositionally biased region" description="Polar residues" evidence="12">
    <location>
        <begin position="1"/>
        <end position="15"/>
    </location>
</feature>
<evidence type="ECO:0000256" key="3">
    <source>
        <dbReference type="ARBA" id="ARBA00022723"/>
    </source>
</evidence>
<dbReference type="FunFam" id="3.30.160.60:FF:002343">
    <property type="entry name" value="Zinc finger protein 33A"/>
    <property type="match status" value="2"/>
</dbReference>
<dbReference type="SUPFAM" id="SSF57667">
    <property type="entry name" value="beta-beta-alpha zinc fingers"/>
    <property type="match status" value="5"/>
</dbReference>
<feature type="domain" description="C2H2-type" evidence="13">
    <location>
        <begin position="240"/>
        <end position="267"/>
    </location>
</feature>
<proteinExistence type="inferred from homology"/>
<dbReference type="PANTHER" id="PTHR23235:SF142">
    <property type="entry name" value="ZINC FINGER PROTEIN 384"/>
    <property type="match status" value="1"/>
</dbReference>
<feature type="domain" description="C2H2-type" evidence="13">
    <location>
        <begin position="212"/>
        <end position="239"/>
    </location>
</feature>
<evidence type="ECO:0000256" key="4">
    <source>
        <dbReference type="ARBA" id="ARBA00022737"/>
    </source>
</evidence>
<keyword evidence="7" id="KW-0805">Transcription regulation</keyword>
<feature type="compositionally biased region" description="Basic and acidic residues" evidence="12">
    <location>
        <begin position="153"/>
        <end position="164"/>
    </location>
</feature>
<feature type="domain" description="C2H2-type" evidence="13">
    <location>
        <begin position="352"/>
        <end position="379"/>
    </location>
</feature>
<keyword evidence="4" id="KW-0677">Repeat</keyword>
<dbReference type="GO" id="GO:0005634">
    <property type="term" value="C:nucleus"/>
    <property type="evidence" value="ECO:0007669"/>
    <property type="project" value="UniProtKB-SubCell"/>
</dbReference>
<keyword evidence="3" id="KW-0479">Metal-binding</keyword>
<reference evidence="14" key="1">
    <citation type="submission" date="2025-08" db="UniProtKB">
        <authorList>
            <consortium name="Ensembl"/>
        </authorList>
    </citation>
    <scope>IDENTIFICATION</scope>
</reference>
<keyword evidence="10" id="KW-0539">Nucleus</keyword>
<evidence type="ECO:0000259" key="13">
    <source>
        <dbReference type="PROSITE" id="PS50157"/>
    </source>
</evidence>
<sequence>MRSVNSCLPSPTPQVTGEGELGPDIPGGAWVGFFLRDLWRMQNFKGEQKMPLGGTLGGPYEVFFGVSWWLCQHSPGTRGELRSPPQWGLGLPDRAEPPAPQSQGLQDPEGEPERETLGTPEWGEWTGAIPGHQGSWKSGVAEPCVPQEPKVGSPERGERRHWRDPQQPGEGQGGLLGAPAPQSPTSVGSVGRGLTPEAFSSCTSARTGERPYECEECGKRFHTRDNLLRHQRTHTDEKPFRCPDCGKGFRQNSNVAIHRRIHTGEKPHKCEECGKSFCQSFSLISHQKIHTGERPYACEECGKGFRYRRDLTHHQYIHTGERPYKCGECGKGFRRRSSLIDHQRTHTGERPYECSKCGKRFPTSSDLVKHYQTHTEERPYECPDCGKGFRQNSHLITHRRIHTGERPYECEECGKSFSRRKPCECPECGKGLVRCSNSIPHCRTPAWQSPGDPHSLGSMLGRHLPATQVPWKTPQF</sequence>
<evidence type="ECO:0000256" key="1">
    <source>
        <dbReference type="ARBA" id="ARBA00004123"/>
    </source>
</evidence>
<reference evidence="14" key="2">
    <citation type="submission" date="2025-09" db="UniProtKB">
        <authorList>
            <consortium name="Ensembl"/>
        </authorList>
    </citation>
    <scope>IDENTIFICATION</scope>
</reference>
<dbReference type="GO" id="GO:0000978">
    <property type="term" value="F:RNA polymerase II cis-regulatory region sequence-specific DNA binding"/>
    <property type="evidence" value="ECO:0007669"/>
    <property type="project" value="TreeGrafter"/>
</dbReference>
<dbReference type="InterPro" id="IPR013087">
    <property type="entry name" value="Znf_C2H2_type"/>
</dbReference>
<dbReference type="PROSITE" id="PS50157">
    <property type="entry name" value="ZINC_FINGER_C2H2_2"/>
    <property type="match status" value="7"/>
</dbReference>
<evidence type="ECO:0000256" key="6">
    <source>
        <dbReference type="ARBA" id="ARBA00022833"/>
    </source>
</evidence>
<keyword evidence="8" id="KW-0238">DNA-binding</keyword>
<comment type="similarity">
    <text evidence="2">Belongs to the krueppel C2H2-type zinc-finger protein family.</text>
</comment>
<dbReference type="FunFam" id="3.30.160.60:FF:001158">
    <property type="entry name" value="zinc finger protein 22"/>
    <property type="match status" value="1"/>
</dbReference>
<dbReference type="PANTHER" id="PTHR23235">
    <property type="entry name" value="KRUEPPEL-LIKE TRANSCRIPTION FACTOR"/>
    <property type="match status" value="1"/>
</dbReference>
<evidence type="ECO:0000256" key="11">
    <source>
        <dbReference type="PROSITE-ProRule" id="PRU00042"/>
    </source>
</evidence>
<dbReference type="FunFam" id="3.30.160.60:FF:000012">
    <property type="entry name" value="RB-associated KRAB zinc finger protein-like"/>
    <property type="match status" value="1"/>
</dbReference>
<protein>
    <recommendedName>
        <fullName evidence="13">C2H2-type domain-containing protein</fullName>
    </recommendedName>
</protein>
<evidence type="ECO:0000256" key="5">
    <source>
        <dbReference type="ARBA" id="ARBA00022771"/>
    </source>
</evidence>
<dbReference type="AlphaFoldDB" id="A0A803VHE8"/>
<keyword evidence="5 11" id="KW-0863">Zinc-finger</keyword>
<keyword evidence="9" id="KW-0804">Transcription</keyword>
<dbReference type="GeneTree" id="ENSGT00950000182890"/>
<evidence type="ECO:0000313" key="14">
    <source>
        <dbReference type="Ensembl" id="ENSFALP00000022154.1"/>
    </source>
</evidence>
<evidence type="ECO:0000256" key="7">
    <source>
        <dbReference type="ARBA" id="ARBA00023015"/>
    </source>
</evidence>
<evidence type="ECO:0000256" key="2">
    <source>
        <dbReference type="ARBA" id="ARBA00006991"/>
    </source>
</evidence>
<evidence type="ECO:0000256" key="8">
    <source>
        <dbReference type="ARBA" id="ARBA00023125"/>
    </source>
</evidence>
<feature type="region of interest" description="Disordered" evidence="12">
    <location>
        <begin position="1"/>
        <end position="23"/>
    </location>
</feature>
<dbReference type="PROSITE" id="PS00028">
    <property type="entry name" value="ZINC_FINGER_C2H2_1"/>
    <property type="match status" value="7"/>
</dbReference>
<dbReference type="Proteomes" id="UP000016665">
    <property type="component" value="Unplaced"/>
</dbReference>